<sequence length="154" mass="18139">MLEGNGKYPFFTCSFETKKSYTYSYDFPALLVSSGGSKFHAKVFFGKFQASTDTFIVKLGTTDFIYLMLEFLNIIYLPQINWVTCATTFLKHLSPQKLKEIEILIPDQKILEKFNNFWKNIHSKIKKLELKMQKYEEIKKKLLDSLFSQEIQVY</sequence>
<dbReference type="SUPFAM" id="SSF116734">
    <property type="entry name" value="DNA methylase specificity domain"/>
    <property type="match status" value="1"/>
</dbReference>
<gene>
    <name evidence="3" type="ordered locus">MSU_0631</name>
</gene>
<protein>
    <submittedName>
        <fullName evidence="3">Putative type I restriction-modification system specificity subunit</fullName>
        <ecNumber evidence="3">3.1.21.3</ecNumber>
    </submittedName>
</protein>
<dbReference type="REBASE" id="34813">
    <property type="entry name" value="S.MsuILORF631P"/>
</dbReference>
<accession>F0QRP3</accession>
<evidence type="ECO:0000313" key="4">
    <source>
        <dbReference type="Proteomes" id="UP000007484"/>
    </source>
</evidence>
<proteinExistence type="predicted"/>
<keyword evidence="1" id="KW-0680">Restriction system</keyword>
<dbReference type="GO" id="GO:0009307">
    <property type="term" value="P:DNA restriction-modification system"/>
    <property type="evidence" value="ECO:0007669"/>
    <property type="project" value="UniProtKB-KW"/>
</dbReference>
<dbReference type="GO" id="GO:0003677">
    <property type="term" value="F:DNA binding"/>
    <property type="evidence" value="ECO:0007669"/>
    <property type="project" value="UniProtKB-KW"/>
</dbReference>
<dbReference type="KEGG" id="mss:MSU_0631"/>
<dbReference type="InterPro" id="IPR052021">
    <property type="entry name" value="Type-I_RS_S_subunit"/>
</dbReference>
<keyword evidence="2" id="KW-0238">DNA-binding</keyword>
<dbReference type="STRING" id="768700.MSU_0631"/>
<name>F0QRP3_MYCSL</name>
<dbReference type="EMBL" id="CP002525">
    <property type="protein sequence ID" value="ADX98163.1"/>
    <property type="molecule type" value="Genomic_DNA"/>
</dbReference>
<keyword evidence="3" id="KW-0378">Hydrolase</keyword>
<dbReference type="EC" id="3.1.21.3" evidence="3"/>
<dbReference type="GO" id="GO:0009035">
    <property type="term" value="F:type I site-specific deoxyribonuclease activity"/>
    <property type="evidence" value="ECO:0007669"/>
    <property type="project" value="UniProtKB-EC"/>
</dbReference>
<organism evidence="3 4">
    <name type="scientific">Mycoplasma suis (strain Illinois)</name>
    <dbReference type="NCBI Taxonomy" id="768700"/>
    <lineage>
        <taxon>Bacteria</taxon>
        <taxon>Bacillati</taxon>
        <taxon>Mycoplasmatota</taxon>
        <taxon>Mollicutes</taxon>
        <taxon>Mycoplasmataceae</taxon>
        <taxon>Mycoplasma</taxon>
    </lineage>
</organism>
<evidence type="ECO:0000313" key="3">
    <source>
        <dbReference type="EMBL" id="ADX98163.1"/>
    </source>
</evidence>
<dbReference type="InterPro" id="IPR044946">
    <property type="entry name" value="Restrct_endonuc_typeI_TRD_sf"/>
</dbReference>
<evidence type="ECO:0000256" key="1">
    <source>
        <dbReference type="ARBA" id="ARBA00022747"/>
    </source>
</evidence>
<dbReference type="AlphaFoldDB" id="F0QRP3"/>
<reference evidence="3 4" key="1">
    <citation type="journal article" date="2011" name="J. Bacteriol.">
        <title>Complete genome sequences of two hemotropic Mycoplasmas, Mycoplasma haemofelis strain Ohio2 and Mycoplasma suis strain Illinois.</title>
        <authorList>
            <person name="Messick J.B."/>
            <person name="Santos A.P."/>
            <person name="Guimaraes A.M."/>
        </authorList>
    </citation>
    <scope>NUCLEOTIDE SEQUENCE [LARGE SCALE GENOMIC DNA]</scope>
    <source>
        <strain evidence="3 4">Illinois</strain>
    </source>
</reference>
<dbReference type="PANTHER" id="PTHR30408">
    <property type="entry name" value="TYPE-1 RESTRICTION ENZYME ECOKI SPECIFICITY PROTEIN"/>
    <property type="match status" value="1"/>
</dbReference>
<dbReference type="PANTHER" id="PTHR30408:SF13">
    <property type="entry name" value="TYPE I RESTRICTION ENZYME HINDI SPECIFICITY SUBUNIT"/>
    <property type="match status" value="1"/>
</dbReference>
<dbReference type="Proteomes" id="UP000007484">
    <property type="component" value="Chromosome"/>
</dbReference>
<evidence type="ECO:0000256" key="2">
    <source>
        <dbReference type="ARBA" id="ARBA00023125"/>
    </source>
</evidence>
<keyword evidence="4" id="KW-1185">Reference proteome</keyword>
<dbReference type="HOGENOM" id="CLU_122814_0_0_14"/>
<dbReference type="Gene3D" id="3.90.220.20">
    <property type="entry name" value="DNA methylase specificity domains"/>
    <property type="match status" value="1"/>
</dbReference>